<dbReference type="AlphaFoldDB" id="A0AAX4P6W6"/>
<proteinExistence type="predicted"/>
<evidence type="ECO:0000256" key="3">
    <source>
        <dbReference type="ARBA" id="ARBA00022989"/>
    </source>
</evidence>
<dbReference type="Proteomes" id="UP001472866">
    <property type="component" value="Chromosome 05"/>
</dbReference>
<evidence type="ECO:0000313" key="7">
    <source>
        <dbReference type="Proteomes" id="UP001472866"/>
    </source>
</evidence>
<dbReference type="GO" id="GO:0016020">
    <property type="term" value="C:membrane"/>
    <property type="evidence" value="ECO:0007669"/>
    <property type="project" value="UniProtKB-SubCell"/>
</dbReference>
<keyword evidence="3" id="KW-1133">Transmembrane helix</keyword>
<organism evidence="6 7">
    <name type="scientific">Chloropicon roscoffensis</name>
    <dbReference type="NCBI Taxonomy" id="1461544"/>
    <lineage>
        <taxon>Eukaryota</taxon>
        <taxon>Viridiplantae</taxon>
        <taxon>Chlorophyta</taxon>
        <taxon>Chloropicophyceae</taxon>
        <taxon>Chloropicales</taxon>
        <taxon>Chloropicaceae</taxon>
        <taxon>Chloropicon</taxon>
    </lineage>
</organism>
<feature type="compositionally biased region" description="Low complexity" evidence="5">
    <location>
        <begin position="1"/>
        <end position="38"/>
    </location>
</feature>
<keyword evidence="2" id="KW-0812">Transmembrane</keyword>
<evidence type="ECO:0000256" key="5">
    <source>
        <dbReference type="SAM" id="MobiDB-lite"/>
    </source>
</evidence>
<protein>
    <submittedName>
        <fullName evidence="6">Light-harvesting complex-like protein 3</fullName>
    </submittedName>
</protein>
<comment type="subcellular location">
    <subcellularLocation>
        <location evidence="1">Membrane</location>
        <topology evidence="1">Multi-pass membrane protein</topology>
    </subcellularLocation>
</comment>
<dbReference type="SUPFAM" id="SSF103511">
    <property type="entry name" value="Chlorophyll a-b binding protein"/>
    <property type="match status" value="1"/>
</dbReference>
<keyword evidence="7" id="KW-1185">Reference proteome</keyword>
<accession>A0AAX4P6W6</accession>
<evidence type="ECO:0000256" key="4">
    <source>
        <dbReference type="ARBA" id="ARBA00023136"/>
    </source>
</evidence>
<evidence type="ECO:0000256" key="1">
    <source>
        <dbReference type="ARBA" id="ARBA00004141"/>
    </source>
</evidence>
<feature type="region of interest" description="Disordered" evidence="5">
    <location>
        <begin position="1"/>
        <end position="77"/>
    </location>
</feature>
<keyword evidence="4" id="KW-0472">Membrane</keyword>
<evidence type="ECO:0000313" key="6">
    <source>
        <dbReference type="EMBL" id="WZN62080.1"/>
    </source>
</evidence>
<evidence type="ECO:0000256" key="2">
    <source>
        <dbReference type="ARBA" id="ARBA00022692"/>
    </source>
</evidence>
<dbReference type="EMBL" id="CP151505">
    <property type="protein sequence ID" value="WZN62080.1"/>
    <property type="molecule type" value="Genomic_DNA"/>
</dbReference>
<gene>
    <name evidence="6" type="ORF">HKI87_05g36160</name>
</gene>
<dbReference type="PANTHER" id="PTHR14154">
    <property type="entry name" value="UPF0041 BRAIN PROTEIN 44-RELATED"/>
    <property type="match status" value="1"/>
</dbReference>
<reference evidence="6 7" key="1">
    <citation type="submission" date="2024-03" db="EMBL/GenBank/DDBJ databases">
        <title>Complete genome sequence of the green alga Chloropicon roscoffensis RCC1871.</title>
        <authorList>
            <person name="Lemieux C."/>
            <person name="Pombert J.-F."/>
            <person name="Otis C."/>
            <person name="Turmel M."/>
        </authorList>
    </citation>
    <scope>NUCLEOTIDE SEQUENCE [LARGE SCALE GENOMIC DNA]</scope>
    <source>
        <strain evidence="6 7">RCC1871</strain>
    </source>
</reference>
<name>A0AAX4P6W6_9CHLO</name>
<sequence length="251" mass="27897">MAAPASTSMTRTTRRTTLFRAARAPRVTVRRSPVSRASENGSTAVVEAKKERSPSPLEKGGTLDGEKALGKDPAGATKAKLNKKLGTASEQTFEDERWVNQTWDLSQFSGSDGNTDWDAVIDAEMERRRILEENPSPSSLKEKVLFDTAIIPWWAWVRRFHLPEAEKINGRAAMVGYFMALVIDGLTGTGIWDQQNSFLGKVALNVAVIGIMFIGSTSDLGKLKGLWEEATFYDEQWNKSWEGVERPEDDE</sequence>